<evidence type="ECO:0000256" key="1">
    <source>
        <dbReference type="ARBA" id="ARBA00004613"/>
    </source>
</evidence>
<gene>
    <name evidence="9" type="ORF">LSINAPIS_LOCUS4772</name>
</gene>
<evidence type="ECO:0000313" key="10">
    <source>
        <dbReference type="Proteomes" id="UP000324832"/>
    </source>
</evidence>
<keyword evidence="5 7" id="KW-1015">Disulfide bond</keyword>
<keyword evidence="3 7" id="KW-0646">Protease inhibitor</keyword>
<dbReference type="AlphaFoldDB" id="A0A5E4Q1W4"/>
<protein>
    <recommendedName>
        <fullName evidence="8">Pacifastin domain-containing protein</fullName>
    </recommendedName>
</protein>
<evidence type="ECO:0000256" key="2">
    <source>
        <dbReference type="ARBA" id="ARBA00022525"/>
    </source>
</evidence>
<dbReference type="SUPFAM" id="SSF57283">
    <property type="entry name" value="PMP inhibitors"/>
    <property type="match status" value="3"/>
</dbReference>
<feature type="disulfide bond" evidence="7">
    <location>
        <begin position="394"/>
        <end position="412"/>
    </location>
</feature>
<keyword evidence="10" id="KW-1185">Reference proteome</keyword>
<dbReference type="Pfam" id="PF05375">
    <property type="entry name" value="Pacifastin_I"/>
    <property type="match status" value="2"/>
</dbReference>
<proteinExistence type="inferred from homology"/>
<feature type="disulfide bond" evidence="7">
    <location>
        <begin position="241"/>
        <end position="256"/>
    </location>
</feature>
<feature type="disulfide bond" evidence="7">
    <location>
        <begin position="384"/>
        <end position="399"/>
    </location>
</feature>
<evidence type="ECO:0000256" key="3">
    <source>
        <dbReference type="ARBA" id="ARBA00022690"/>
    </source>
</evidence>
<feature type="disulfide bond" evidence="7">
    <location>
        <begin position="334"/>
        <end position="349"/>
    </location>
</feature>
<dbReference type="GO" id="GO:0004867">
    <property type="term" value="F:serine-type endopeptidase inhibitor activity"/>
    <property type="evidence" value="ECO:0007669"/>
    <property type="project" value="UniProtKB-UniRule"/>
</dbReference>
<accession>A0A5E4Q1W4</accession>
<evidence type="ECO:0000256" key="4">
    <source>
        <dbReference type="ARBA" id="ARBA00022900"/>
    </source>
</evidence>
<evidence type="ECO:0000313" key="9">
    <source>
        <dbReference type="EMBL" id="VVC92287.1"/>
    </source>
</evidence>
<name>A0A5E4Q1W4_9NEOP</name>
<comment type="subcellular location">
    <subcellularLocation>
        <location evidence="1">Secreted</location>
    </subcellularLocation>
</comment>
<feature type="site" description="Reactive bond" evidence="7">
    <location>
        <begin position="360"/>
        <end position="361"/>
    </location>
</feature>
<keyword evidence="2" id="KW-0964">Secreted</keyword>
<evidence type="ECO:0000259" key="8">
    <source>
        <dbReference type="PROSITE" id="PS51446"/>
    </source>
</evidence>
<evidence type="ECO:0000256" key="7">
    <source>
        <dbReference type="PROSITE-ProRule" id="PRU00776"/>
    </source>
</evidence>
<feature type="domain" description="Pacifastin" evidence="8">
    <location>
        <begin position="381"/>
        <end position="415"/>
    </location>
</feature>
<feature type="domain" description="Pacifastin" evidence="8">
    <location>
        <begin position="331"/>
        <end position="366"/>
    </location>
</feature>
<dbReference type="GO" id="GO:0005576">
    <property type="term" value="C:extracellular region"/>
    <property type="evidence" value="ECO:0007669"/>
    <property type="project" value="UniProtKB-SubCell"/>
</dbReference>
<evidence type="ECO:0000256" key="5">
    <source>
        <dbReference type="ARBA" id="ARBA00023157"/>
    </source>
</evidence>
<dbReference type="EMBL" id="FZQP02001260">
    <property type="protein sequence ID" value="VVC92287.1"/>
    <property type="molecule type" value="Genomic_DNA"/>
</dbReference>
<dbReference type="InterPro" id="IPR008037">
    <property type="entry name" value="Pacifastin_dom"/>
</dbReference>
<sequence>MPTDTIQDIDVGMEGHGVWRSKPTACTPGVNYRRGSTLCVCDEDGNWPNPMCRDLFRVLHSVELTGQKRVSDNHTCTPTKLYLVGCNVCFCPSTGYLNQNLCTTRNCSSNDPVLTPSDLRNVDDQKESLTVYATCNPERTYHYEKMDCNCLRHNRLACRSYDRSDNGHTMAVDEELDENTCLNRNKMEIFQVGCNYCVCISGDKVMCSTLNCLPDNEVDLSGIPENIQRQLVAPPIDISECVPGTIFKMDCNECQCYNNGLDKMFNCSINPCTNDLKERLHKNCVAHNYYESKCMSCYCYENNGVKSQICSVKSKCDTNDTITRSTVESLRGYCEPLHKYKKDCNECKCLADGETLLCTLKKCAKQKALAVQLVPYRQQVAETCPKGYSYKVDCNICVCLANGNAICTTTDCSRYRH</sequence>
<dbReference type="PROSITE" id="PS51446">
    <property type="entry name" value="PACIFASTIN"/>
    <property type="match status" value="3"/>
</dbReference>
<comment type="similarity">
    <text evidence="6 7">Belongs to the protease inhibitor I19 family.</text>
</comment>
<feature type="domain" description="Pacifastin" evidence="8">
    <location>
        <begin position="238"/>
        <end position="275"/>
    </location>
</feature>
<evidence type="ECO:0000256" key="6">
    <source>
        <dbReference type="ARBA" id="ARBA00029459"/>
    </source>
</evidence>
<organism evidence="9 10">
    <name type="scientific">Leptidea sinapis</name>
    <dbReference type="NCBI Taxonomy" id="189913"/>
    <lineage>
        <taxon>Eukaryota</taxon>
        <taxon>Metazoa</taxon>
        <taxon>Ecdysozoa</taxon>
        <taxon>Arthropoda</taxon>
        <taxon>Hexapoda</taxon>
        <taxon>Insecta</taxon>
        <taxon>Pterygota</taxon>
        <taxon>Neoptera</taxon>
        <taxon>Endopterygota</taxon>
        <taxon>Lepidoptera</taxon>
        <taxon>Glossata</taxon>
        <taxon>Ditrysia</taxon>
        <taxon>Papilionoidea</taxon>
        <taxon>Pieridae</taxon>
        <taxon>Dismorphiinae</taxon>
        <taxon>Leptidea</taxon>
    </lineage>
</organism>
<keyword evidence="4 7" id="KW-0722">Serine protease inhibitor</keyword>
<feature type="disulfide bond" evidence="7">
    <location>
        <begin position="397"/>
        <end position="407"/>
    </location>
</feature>
<dbReference type="Proteomes" id="UP000324832">
    <property type="component" value="Unassembled WGS sequence"/>
</dbReference>
<dbReference type="InterPro" id="IPR036201">
    <property type="entry name" value="Pacifastin_dom_sf"/>
</dbReference>
<reference evidence="9 10" key="1">
    <citation type="submission" date="2017-07" db="EMBL/GenBank/DDBJ databases">
        <authorList>
            <person name="Talla V."/>
            <person name="Backstrom N."/>
        </authorList>
    </citation>
    <scope>NUCLEOTIDE SEQUENCE [LARGE SCALE GENOMIC DNA]</scope>
</reference>
<comment type="caution">
    <text evidence="7">Lacks conserved residue(s) required for the propagation of feature annotation.</text>
</comment>